<organism evidence="1 2">
    <name type="scientific">Enterobacter cancerogenus</name>
    <dbReference type="NCBI Taxonomy" id="69218"/>
    <lineage>
        <taxon>Bacteria</taxon>
        <taxon>Pseudomonadati</taxon>
        <taxon>Pseudomonadota</taxon>
        <taxon>Gammaproteobacteria</taxon>
        <taxon>Enterobacterales</taxon>
        <taxon>Enterobacteriaceae</taxon>
        <taxon>Enterobacter</taxon>
        <taxon>Enterobacter cloacae complex</taxon>
    </lineage>
</organism>
<name>A0AB38P2N7_9ENTR</name>
<reference evidence="1 2" key="1">
    <citation type="journal article" date="2019" name="Sci. Rep.">
        <title>Differences in resource use lead to coexistence of seed-transmitted microbial populations.</title>
        <authorList>
            <person name="Torres-Cortes G."/>
            <person name="Garcia B.J."/>
            <person name="Compant S."/>
            <person name="Rezki S."/>
            <person name="Jones P."/>
            <person name="Preveaux A."/>
            <person name="Briand M."/>
            <person name="Roulet A."/>
            <person name="Bouchez O."/>
            <person name="Jacobson D."/>
            <person name="Barret M."/>
        </authorList>
    </citation>
    <scope>NUCLEOTIDE SEQUENCE [LARGE SCALE GENOMIC DNA]</scope>
    <source>
        <strain evidence="1 2">CFBP13530</strain>
    </source>
</reference>
<dbReference type="AlphaFoldDB" id="A0AB38P2N7"/>
<proteinExistence type="predicted"/>
<dbReference type="Proteomes" id="UP000306327">
    <property type="component" value="Unassembled WGS sequence"/>
</dbReference>
<dbReference type="RefSeq" id="WP_137273196.1">
    <property type="nucleotide sequence ID" value="NZ_JAJAPN010000020.1"/>
</dbReference>
<evidence type="ECO:0000313" key="1">
    <source>
        <dbReference type="EMBL" id="TKK16440.1"/>
    </source>
</evidence>
<comment type="caution">
    <text evidence="1">The sequence shown here is derived from an EMBL/GenBank/DDBJ whole genome shotgun (WGS) entry which is preliminary data.</text>
</comment>
<gene>
    <name evidence="1" type="ORF">EcCFBP13530_18685</name>
</gene>
<protein>
    <submittedName>
        <fullName evidence="1">Uncharacterized protein</fullName>
    </submittedName>
</protein>
<accession>A0AB38P2N7</accession>
<sequence>MKVNILRLFRNKNELQDDFPLEQFNALPGEKFAYPLFLSLEKKGVYAYSARFMVKHEDISVIEYLIELFFHGKIKIKEEKENVVDHNKSLVCYKFKEFGQDIIQIITNDNEFIKVLCEKGLEPPGPENVFPVKNFSHYGSLQGDIACWWNIYWEPFWESLSECGKKHYLGRSAFSVETIEFLEYRH</sequence>
<evidence type="ECO:0000313" key="2">
    <source>
        <dbReference type="Proteomes" id="UP000306327"/>
    </source>
</evidence>
<dbReference type="EMBL" id="QGAL01000006">
    <property type="protein sequence ID" value="TKK16440.1"/>
    <property type="molecule type" value="Genomic_DNA"/>
</dbReference>